<organism evidence="3 4">
    <name type="scientific">Scardovia wiggsiae F0424</name>
    <dbReference type="NCBI Taxonomy" id="857290"/>
    <lineage>
        <taxon>Bacteria</taxon>
        <taxon>Bacillati</taxon>
        <taxon>Actinomycetota</taxon>
        <taxon>Actinomycetes</taxon>
        <taxon>Bifidobacteriales</taxon>
        <taxon>Bifidobacteriaceae</taxon>
        <taxon>Scardovia</taxon>
    </lineage>
</organism>
<name>J0WYP0_9BIFI</name>
<dbReference type="InterPro" id="IPR011840">
    <property type="entry name" value="PulA_typeI"/>
</dbReference>
<evidence type="ECO:0000256" key="1">
    <source>
        <dbReference type="ARBA" id="ARBA00008061"/>
    </source>
</evidence>
<reference evidence="3 4" key="1">
    <citation type="submission" date="2012-01" db="EMBL/GenBank/DDBJ databases">
        <title>The Genome Sequence of Scardovia wiggsiae F0424.</title>
        <authorList>
            <consortium name="The Broad Institute Genome Sequencing Platform"/>
            <person name="Earl A."/>
            <person name="Ward D."/>
            <person name="Feldgarden M."/>
            <person name="Gevers D."/>
            <person name="Izard J."/>
            <person name="Ganesan A."/>
            <person name="Baranova O.V."/>
            <person name="Blanton J.M."/>
            <person name="Tanner A.C."/>
            <person name="Mathney J."/>
            <person name="Dewhirst F.E."/>
            <person name="Young S.K."/>
            <person name="Zeng Q."/>
            <person name="Gargeya S."/>
            <person name="Fitzgerald M."/>
            <person name="Haas B."/>
            <person name="Abouelleil A."/>
            <person name="Alvarado L."/>
            <person name="Arachchi H.M."/>
            <person name="Berlin A."/>
            <person name="Chapman S.B."/>
            <person name="Gearin G."/>
            <person name="Goldberg J."/>
            <person name="Griggs A."/>
            <person name="Gujja S."/>
            <person name="Hansen M."/>
            <person name="Heiman D."/>
            <person name="Howarth C."/>
            <person name="Larimer J."/>
            <person name="Lui A."/>
            <person name="MacDonald P.J.P."/>
            <person name="McCowen C."/>
            <person name="Montmayeur A."/>
            <person name="Murphy C."/>
            <person name="Neiman D."/>
            <person name="Pearson M."/>
            <person name="Priest M."/>
            <person name="Roberts A."/>
            <person name="Saif S."/>
            <person name="Shea T."/>
            <person name="Sisk P."/>
            <person name="Stolte C."/>
            <person name="Sykes S."/>
            <person name="Wortman J."/>
            <person name="Nusbaum C."/>
            <person name="Birren B."/>
        </authorList>
    </citation>
    <scope>NUCLEOTIDE SEQUENCE [LARGE SCALE GENOMIC DNA]</scope>
    <source>
        <strain evidence="3 4">F0424</strain>
    </source>
</reference>
<proteinExistence type="inferred from homology"/>
<dbReference type="InterPro" id="IPR004193">
    <property type="entry name" value="Glyco_hydro_13_N"/>
</dbReference>
<evidence type="ECO:0000313" key="4">
    <source>
        <dbReference type="Proteomes" id="UP000006415"/>
    </source>
</evidence>
<comment type="caution">
    <text evidence="3">The sequence shown here is derived from an EMBL/GenBank/DDBJ whole genome shotgun (WGS) entry which is preliminary data.</text>
</comment>
<sequence length="693" mass="77515">MPVSADDMAISRIEEAAETPYQAELLAEAVKGRFGRAFDNNFSYYGRLGYSYKKPGTSFALWAPTAYRVTLNLYPSETVSFPARTVEMSRTGRGVWRAYVDGDLNSTVYDFSLEFFDGRHTLSPDPYARAAVVNGQKSVVLSPESMAPGGFPSHPRETSLRAVRSIPSAACREDTIVEMHIRDFTISETSGVTPSLRGTFLGAAEPGTRTPNGSPTGFDYLKSQGIRYVQILPMYDFGSIDEARQHRRFDSQYNWGYDPVNYNVPEGSYSSDPFDPRVRIVEMKKMVNTFQEAGIRVIMDVVYNHVYNADMHPFGLTVPGYFFRTNSDGTMADGTGCGNDVASERAMARKYIVDSVLYWAREYHLDGFRFDLMGNLDIDTMNAVRKSLSSIDPAIIVLGEGWDLNTPLAADRKATQGNARTLEGVSFFNDTLRDAIKGDTFNSHSRGFAAGREGAEKVIASEMLGGYYKPHYFRDASQRVQYVEVHDNYTLFDKLQLSMPQEDIFRLHRRCDLATSMVLLSLGIPEIQLGQEFLRTKDGVGNSYSSPDTINSVDWLRAEKFRSSVEYIRGLISFRRSCPYFRMTDYGEIAKHARILKQDEGVVALGFFDSTGKYDSYVLAFNASDERRRIPGIESGAWQIVASGGKVWGSGSAPHIPPAGRYYLNIDNTCIAEPLDTLILRSAFKGVRDKGRK</sequence>
<dbReference type="GO" id="GO:0005975">
    <property type="term" value="P:carbohydrate metabolic process"/>
    <property type="evidence" value="ECO:0007669"/>
    <property type="project" value="InterPro"/>
</dbReference>
<dbReference type="CDD" id="cd02860">
    <property type="entry name" value="E_set_Pullulanase"/>
    <property type="match status" value="1"/>
</dbReference>
<dbReference type="Gene3D" id="3.20.20.80">
    <property type="entry name" value="Glycosidases"/>
    <property type="match status" value="1"/>
</dbReference>
<dbReference type="Proteomes" id="UP000006415">
    <property type="component" value="Unassembled WGS sequence"/>
</dbReference>
<dbReference type="STRING" id="857290.HMPREF9156_01204"/>
<dbReference type="EMBL" id="AGZS01000006">
    <property type="protein sequence ID" value="EJD64709.1"/>
    <property type="molecule type" value="Genomic_DNA"/>
</dbReference>
<dbReference type="InterPro" id="IPR017853">
    <property type="entry name" value="GH"/>
</dbReference>
<dbReference type="Gene3D" id="2.60.40.10">
    <property type="entry name" value="Immunoglobulins"/>
    <property type="match status" value="1"/>
</dbReference>
<feature type="domain" description="Glycosyl hydrolase family 13 catalytic" evidence="2">
    <location>
        <begin position="178"/>
        <end position="575"/>
    </location>
</feature>
<dbReference type="SUPFAM" id="SSF81296">
    <property type="entry name" value="E set domains"/>
    <property type="match status" value="1"/>
</dbReference>
<dbReference type="PANTHER" id="PTHR43002">
    <property type="entry name" value="GLYCOGEN DEBRANCHING ENZYME"/>
    <property type="match status" value="1"/>
</dbReference>
<dbReference type="CDD" id="cd11341">
    <property type="entry name" value="AmyAc_Pullulanase_LD-like"/>
    <property type="match status" value="1"/>
</dbReference>
<dbReference type="InterPro" id="IPR006047">
    <property type="entry name" value="GH13_cat_dom"/>
</dbReference>
<dbReference type="AlphaFoldDB" id="J0WYP0"/>
<dbReference type="InterPro" id="IPR014756">
    <property type="entry name" value="Ig_E-set"/>
</dbReference>
<evidence type="ECO:0000313" key="3">
    <source>
        <dbReference type="EMBL" id="EJD64709.1"/>
    </source>
</evidence>
<gene>
    <name evidence="3" type="ORF">HMPREF9156_01204</name>
</gene>
<comment type="similarity">
    <text evidence="1">Belongs to the glycosyl hydrolase 13 family.</text>
</comment>
<dbReference type="InterPro" id="IPR013783">
    <property type="entry name" value="Ig-like_fold"/>
</dbReference>
<accession>J0WYP0</accession>
<dbReference type="HOGENOM" id="CLU_004744_4_1_11"/>
<dbReference type="Pfam" id="PF02922">
    <property type="entry name" value="CBM_48"/>
    <property type="match status" value="1"/>
</dbReference>
<dbReference type="SUPFAM" id="SSF51445">
    <property type="entry name" value="(Trans)glycosidases"/>
    <property type="match status" value="1"/>
</dbReference>
<dbReference type="NCBIfam" id="TIGR02104">
    <property type="entry name" value="pulA_typeI"/>
    <property type="match status" value="1"/>
</dbReference>
<dbReference type="eggNOG" id="COG1523">
    <property type="taxonomic scope" value="Bacteria"/>
</dbReference>
<keyword evidence="4" id="KW-1185">Reference proteome</keyword>
<dbReference type="SMART" id="SM00642">
    <property type="entry name" value="Aamy"/>
    <property type="match status" value="1"/>
</dbReference>
<protein>
    <submittedName>
        <fullName evidence="3">Pullulanase, type I</fullName>
    </submittedName>
</protein>
<evidence type="ECO:0000259" key="2">
    <source>
        <dbReference type="SMART" id="SM00642"/>
    </source>
</evidence>
<dbReference type="GO" id="GO:0004553">
    <property type="term" value="F:hydrolase activity, hydrolyzing O-glycosyl compounds"/>
    <property type="evidence" value="ECO:0007669"/>
    <property type="project" value="InterPro"/>
</dbReference>